<evidence type="ECO:0000313" key="3">
    <source>
        <dbReference type="EMBL" id="OEV14183.1"/>
    </source>
</evidence>
<keyword evidence="4" id="KW-1185">Reference proteome</keyword>
<accession>A0A1E7LDY2</accession>
<keyword evidence="2" id="KW-0732">Signal</keyword>
<comment type="caution">
    <text evidence="3">The sequence shown here is derived from an EMBL/GenBank/DDBJ whole genome shotgun (WGS) entry which is preliminary data.</text>
</comment>
<feature type="compositionally biased region" description="Low complexity" evidence="1">
    <location>
        <begin position="80"/>
        <end position="91"/>
    </location>
</feature>
<feature type="signal peptide" evidence="2">
    <location>
        <begin position="1"/>
        <end position="27"/>
    </location>
</feature>
<feature type="region of interest" description="Disordered" evidence="1">
    <location>
        <begin position="63"/>
        <end position="105"/>
    </location>
</feature>
<evidence type="ECO:0000256" key="2">
    <source>
        <dbReference type="SAM" id="SignalP"/>
    </source>
</evidence>
<evidence type="ECO:0000313" key="4">
    <source>
        <dbReference type="Proteomes" id="UP000176005"/>
    </source>
</evidence>
<dbReference type="EMBL" id="LJGW01000014">
    <property type="protein sequence ID" value="OEV14183.1"/>
    <property type="molecule type" value="Genomic_DNA"/>
</dbReference>
<dbReference type="RefSeq" id="WP_070014407.1">
    <property type="nucleotide sequence ID" value="NZ_LJGW01000014.1"/>
</dbReference>
<sequence length="105" mass="9826">MRKLHKAAVAATVIGTFGMLGAGVAAAGEVDPPLFACAQNGGEDSETAVTGLINVGDALIGGSGDADSATSQQSCGLGNGNNTNTGGDAESGTGGDGTVGITTGA</sequence>
<evidence type="ECO:0008006" key="5">
    <source>
        <dbReference type="Google" id="ProtNLM"/>
    </source>
</evidence>
<evidence type="ECO:0000256" key="1">
    <source>
        <dbReference type="SAM" id="MobiDB-lite"/>
    </source>
</evidence>
<dbReference type="AlphaFoldDB" id="A0A1E7LDY2"/>
<dbReference type="Proteomes" id="UP000176005">
    <property type="component" value="Unassembled WGS sequence"/>
</dbReference>
<proteinExistence type="predicted"/>
<reference evidence="3 4" key="1">
    <citation type="journal article" date="2016" name="Front. Microbiol.">
        <title>Comparative Genomics Analysis of Streptomyces Species Reveals Their Adaptation to the Marine Environment and Their Diversity at the Genomic Level.</title>
        <authorList>
            <person name="Tian X."/>
            <person name="Zhang Z."/>
            <person name="Yang T."/>
            <person name="Chen M."/>
            <person name="Li J."/>
            <person name="Chen F."/>
            <person name="Yang J."/>
            <person name="Li W."/>
            <person name="Zhang B."/>
            <person name="Zhang Z."/>
            <person name="Wu J."/>
            <person name="Zhang C."/>
            <person name="Long L."/>
            <person name="Xiao J."/>
        </authorList>
    </citation>
    <scope>NUCLEOTIDE SEQUENCE [LARGE SCALE GENOMIC DNA]</scope>
    <source>
        <strain evidence="3 4">SCSIO 10429</strain>
    </source>
</reference>
<organism evidence="3 4">
    <name type="scientific">Streptomyces nanshensis</name>
    <dbReference type="NCBI Taxonomy" id="518642"/>
    <lineage>
        <taxon>Bacteria</taxon>
        <taxon>Bacillati</taxon>
        <taxon>Actinomycetota</taxon>
        <taxon>Actinomycetes</taxon>
        <taxon>Kitasatosporales</taxon>
        <taxon>Streptomycetaceae</taxon>
        <taxon>Streptomyces</taxon>
    </lineage>
</organism>
<feature type="chain" id="PRO_5009197251" description="Chaplin domain-containing protein" evidence="2">
    <location>
        <begin position="28"/>
        <end position="105"/>
    </location>
</feature>
<protein>
    <recommendedName>
        <fullName evidence="5">Chaplin domain-containing protein</fullName>
    </recommendedName>
</protein>
<gene>
    <name evidence="3" type="ORF">AN218_00315</name>
</gene>
<name>A0A1E7LDY2_9ACTN</name>